<reference evidence="10 11" key="1">
    <citation type="submission" date="2019-09" db="EMBL/GenBank/DDBJ databases">
        <title>Genome sequence and assembly of Adhaeribacter sp.</title>
        <authorList>
            <person name="Chhetri G."/>
        </authorList>
    </citation>
    <scope>NUCLEOTIDE SEQUENCE [LARGE SCALE GENOMIC DNA]</scope>
    <source>
        <strain evidence="10 11">DK36</strain>
    </source>
</reference>
<protein>
    <submittedName>
        <fullName evidence="10">Mannosyltransferase</fullName>
    </submittedName>
</protein>
<evidence type="ECO:0000256" key="8">
    <source>
        <dbReference type="ARBA" id="ARBA00023136"/>
    </source>
</evidence>
<dbReference type="AlphaFoldDB" id="A0A5M6DGV3"/>
<feature type="transmembrane region" description="Helical" evidence="9">
    <location>
        <begin position="25"/>
        <end position="46"/>
    </location>
</feature>
<name>A0A5M6DGV3_9BACT</name>
<dbReference type="RefSeq" id="WP_150088630.1">
    <property type="nucleotide sequence ID" value="NZ_VWSF01000008.1"/>
</dbReference>
<dbReference type="Pfam" id="PF03901">
    <property type="entry name" value="Glyco_transf_22"/>
    <property type="match status" value="1"/>
</dbReference>
<feature type="transmembrane region" description="Helical" evidence="9">
    <location>
        <begin position="110"/>
        <end position="128"/>
    </location>
</feature>
<keyword evidence="6" id="KW-0256">Endoplasmic reticulum</keyword>
<keyword evidence="4 10" id="KW-0808">Transferase</keyword>
<feature type="transmembrane region" description="Helical" evidence="9">
    <location>
        <begin position="140"/>
        <end position="156"/>
    </location>
</feature>
<keyword evidence="11" id="KW-1185">Reference proteome</keyword>
<evidence type="ECO:0000256" key="7">
    <source>
        <dbReference type="ARBA" id="ARBA00022989"/>
    </source>
</evidence>
<keyword evidence="3 10" id="KW-0328">Glycosyltransferase</keyword>
<dbReference type="GO" id="GO:0000030">
    <property type="term" value="F:mannosyltransferase activity"/>
    <property type="evidence" value="ECO:0007669"/>
    <property type="project" value="TreeGrafter"/>
</dbReference>
<proteinExistence type="predicted"/>
<evidence type="ECO:0000256" key="4">
    <source>
        <dbReference type="ARBA" id="ARBA00022679"/>
    </source>
</evidence>
<organism evidence="10 11">
    <name type="scientific">Adhaeribacter rhizoryzae</name>
    <dbReference type="NCBI Taxonomy" id="2607907"/>
    <lineage>
        <taxon>Bacteria</taxon>
        <taxon>Pseudomonadati</taxon>
        <taxon>Bacteroidota</taxon>
        <taxon>Cytophagia</taxon>
        <taxon>Cytophagales</taxon>
        <taxon>Hymenobacteraceae</taxon>
        <taxon>Adhaeribacter</taxon>
    </lineage>
</organism>
<dbReference type="PANTHER" id="PTHR22760">
    <property type="entry name" value="GLYCOSYLTRANSFERASE"/>
    <property type="match status" value="1"/>
</dbReference>
<comment type="caution">
    <text evidence="10">The sequence shown here is derived from an EMBL/GenBank/DDBJ whole genome shotgun (WGS) entry which is preliminary data.</text>
</comment>
<keyword evidence="8 9" id="KW-0472">Membrane</keyword>
<evidence type="ECO:0000256" key="9">
    <source>
        <dbReference type="SAM" id="Phobius"/>
    </source>
</evidence>
<dbReference type="Proteomes" id="UP000323426">
    <property type="component" value="Unassembled WGS sequence"/>
</dbReference>
<evidence type="ECO:0000256" key="3">
    <source>
        <dbReference type="ARBA" id="ARBA00022676"/>
    </source>
</evidence>
<feature type="transmembrane region" description="Helical" evidence="9">
    <location>
        <begin position="278"/>
        <end position="297"/>
    </location>
</feature>
<dbReference type="InterPro" id="IPR005599">
    <property type="entry name" value="GPI_mannosylTrfase"/>
</dbReference>
<evidence type="ECO:0000256" key="1">
    <source>
        <dbReference type="ARBA" id="ARBA00004127"/>
    </source>
</evidence>
<evidence type="ECO:0000256" key="2">
    <source>
        <dbReference type="ARBA" id="ARBA00004586"/>
    </source>
</evidence>
<gene>
    <name evidence="10" type="ORF">F0145_11840</name>
</gene>
<sequence>MQSSASLHKDNPVPTPDQVGIHNRYYISLSVIMVIALGIRLVAAFFSKGFAYHDDHFDIISIAQDWVYGIPVWLNEELPPRHSMFYAGLHYGLFYVLEQLGVTNPDTKMLLVRLLHGVYSLLIVYYGYKLTEALTNKREARIVGLMLALVWFMPFMSVRNLVEMVCIPPYLAGFYVLVKQSGKIKLGHYFWAGALFALAFVFRYHTILFAGGVGLVLLYQKQWRNLLGFGLGFLILATLIQGTIDLIFFDYPFHSVVTYFLYNAENAQNFSTGPSYRFLLTLLGFMVPPLSVFLLVGYVRTGRLAPMLFLGGLLFFVVHSLFPNKQERFILPLYPLFMILGVIGWQSFVRQSSFWQTKRKLLAACWSFFWLLNIITAFALALTYSKKSRIAPLVYLSEKPDLNGILLEFGDHSLKMPPLFYLGRMSAQSEDFTADSKNKWGKYKNGTPLPPDFVMVYSLNDEKPLHQLQTEILPAYTPSYVIVVGQDDLKKRLQRVQQLYPRLKLEKTITPSRYDQVLHQLNPRVHKDERIQIYQILP</sequence>
<evidence type="ECO:0000256" key="5">
    <source>
        <dbReference type="ARBA" id="ARBA00022692"/>
    </source>
</evidence>
<evidence type="ECO:0000256" key="6">
    <source>
        <dbReference type="ARBA" id="ARBA00022824"/>
    </source>
</evidence>
<feature type="transmembrane region" description="Helical" evidence="9">
    <location>
        <begin position="329"/>
        <end position="349"/>
    </location>
</feature>
<accession>A0A5M6DGV3</accession>
<evidence type="ECO:0000313" key="11">
    <source>
        <dbReference type="Proteomes" id="UP000323426"/>
    </source>
</evidence>
<evidence type="ECO:0000313" key="10">
    <source>
        <dbReference type="EMBL" id="KAA5545626.1"/>
    </source>
</evidence>
<feature type="transmembrane region" description="Helical" evidence="9">
    <location>
        <begin position="190"/>
        <end position="219"/>
    </location>
</feature>
<dbReference type="EMBL" id="VWSF01000008">
    <property type="protein sequence ID" value="KAA5545626.1"/>
    <property type="molecule type" value="Genomic_DNA"/>
</dbReference>
<keyword evidence="7 9" id="KW-1133">Transmembrane helix</keyword>
<comment type="subcellular location">
    <subcellularLocation>
        <location evidence="1">Endomembrane system</location>
        <topology evidence="1">Multi-pass membrane protein</topology>
    </subcellularLocation>
    <subcellularLocation>
        <location evidence="2">Endoplasmic reticulum membrane</location>
    </subcellularLocation>
</comment>
<feature type="transmembrane region" description="Helical" evidence="9">
    <location>
        <begin position="226"/>
        <end position="249"/>
    </location>
</feature>
<feature type="transmembrane region" description="Helical" evidence="9">
    <location>
        <begin position="304"/>
        <end position="323"/>
    </location>
</feature>
<dbReference type="GO" id="GO:0012505">
    <property type="term" value="C:endomembrane system"/>
    <property type="evidence" value="ECO:0007669"/>
    <property type="project" value="UniProtKB-SubCell"/>
</dbReference>
<keyword evidence="5 9" id="KW-0812">Transmembrane</keyword>
<feature type="transmembrane region" description="Helical" evidence="9">
    <location>
        <begin position="361"/>
        <end position="384"/>
    </location>
</feature>